<protein>
    <submittedName>
        <fullName evidence="7">Glucosylceramidase</fullName>
    </submittedName>
</protein>
<feature type="domain" description="Glycosyl hydrolase family 30 TIM-barrel" evidence="5">
    <location>
        <begin position="74"/>
        <end position="407"/>
    </location>
</feature>
<evidence type="ECO:0000259" key="5">
    <source>
        <dbReference type="Pfam" id="PF02055"/>
    </source>
</evidence>
<keyword evidence="2" id="KW-0732">Signal</keyword>
<dbReference type="PRINTS" id="PR00843">
    <property type="entry name" value="GLHYDRLASE30"/>
</dbReference>
<name>A0ABY6B7D3_9BURK</name>
<dbReference type="Pfam" id="PF02055">
    <property type="entry name" value="Glyco_hydro_30"/>
    <property type="match status" value="1"/>
</dbReference>
<dbReference type="EMBL" id="CP104562">
    <property type="protein sequence ID" value="UXH80747.1"/>
    <property type="molecule type" value="Genomic_DNA"/>
</dbReference>
<keyword evidence="3 4" id="KW-0378">Hydrolase</keyword>
<dbReference type="Pfam" id="PF17189">
    <property type="entry name" value="Glyco_hydro_30C"/>
    <property type="match status" value="1"/>
</dbReference>
<keyword evidence="4" id="KW-0326">Glycosidase</keyword>
<accession>A0ABY6B7D3</accession>
<dbReference type="Gene3D" id="3.20.20.80">
    <property type="entry name" value="Glycosidases"/>
    <property type="match status" value="1"/>
</dbReference>
<dbReference type="InterPro" id="IPR033453">
    <property type="entry name" value="Glyco_hydro_30_TIM-barrel"/>
</dbReference>
<feature type="domain" description="Glycosyl hydrolase family 30 beta sandwich" evidence="6">
    <location>
        <begin position="410"/>
        <end position="470"/>
    </location>
</feature>
<evidence type="ECO:0000313" key="8">
    <source>
        <dbReference type="Proteomes" id="UP001064933"/>
    </source>
</evidence>
<gene>
    <name evidence="7" type="ORF">N4261_13080</name>
</gene>
<proteinExistence type="inferred from homology"/>
<sequence>MPSMTPSPASLPTSQPASPLRWTLSAKGADLATSTRFAEQPPLTLTDAAGVAAQPSLQGLPQLAVNSQRAFQRIEGFGGAFTEAAATTWQQLPPEEADALLRAYFDADAGHGYNFCRVHMNSCDFSLGNYAHAAVEGDTALAHFNIDRDRQALLPMILAAQKLAARPMQLLVSPWSPPAWMKTNGQMNNGGKLRPEYAAVWAQCYVRFIQAYEAEGVPVWGVSVQNEPDATQRWDSCVYSAEEERDFVRDHLGPALHAAGLSRIRIVIWDHNRDQMVQRADVVYSDPEAAKYVWGCGFHWYVEDHFDHVRLVHDAFPDKQLLFTEGCQEGGPHLGSWALGERYARSIINDLNRWTVGWIDWNLLLDETGGPNHVGNLCSAPMLADRATGRLMPQNSYDYLGHFARFIRPGARRVLCSASREALECTAAVNEDGSVALVVLNRSEEAHRFVLKIDGQATVATLPARAIASYLLSR</sequence>
<dbReference type="Gene3D" id="2.60.40.1180">
    <property type="entry name" value="Golgi alpha-mannosidase II"/>
    <property type="match status" value="1"/>
</dbReference>
<dbReference type="PANTHER" id="PTHR11069">
    <property type="entry name" value="GLUCOSYLCERAMIDASE"/>
    <property type="match status" value="1"/>
</dbReference>
<reference evidence="7" key="1">
    <citation type="submission" date="2022-10" db="EMBL/GenBank/DDBJ databases">
        <title>Characterization and whole genome sequencing of a new Roseateles species, isolated from fresh water.</title>
        <authorList>
            <person name="Guliayeva D.Y."/>
            <person name="Akhremchuk A.E."/>
            <person name="Sikolenko M.A."/>
            <person name="Valentovich L.N."/>
            <person name="Sidarenka A.V."/>
        </authorList>
    </citation>
    <scope>NUCLEOTIDE SEQUENCE</scope>
    <source>
        <strain evidence="7">BIM B-1768</strain>
    </source>
</reference>
<comment type="similarity">
    <text evidence="1 4">Belongs to the glycosyl hydrolase 30 family.</text>
</comment>
<evidence type="ECO:0000313" key="7">
    <source>
        <dbReference type="EMBL" id="UXH80747.1"/>
    </source>
</evidence>
<dbReference type="SUPFAM" id="SSF51445">
    <property type="entry name" value="(Trans)glycosidases"/>
    <property type="match status" value="1"/>
</dbReference>
<dbReference type="InterPro" id="IPR017853">
    <property type="entry name" value="GH"/>
</dbReference>
<dbReference type="InterPro" id="IPR033452">
    <property type="entry name" value="GH30_C"/>
</dbReference>
<evidence type="ECO:0000259" key="6">
    <source>
        <dbReference type="Pfam" id="PF17189"/>
    </source>
</evidence>
<keyword evidence="8" id="KW-1185">Reference proteome</keyword>
<dbReference type="InterPro" id="IPR001139">
    <property type="entry name" value="Glyco_hydro_30"/>
</dbReference>
<evidence type="ECO:0000256" key="2">
    <source>
        <dbReference type="ARBA" id="ARBA00022729"/>
    </source>
</evidence>
<dbReference type="Proteomes" id="UP001064933">
    <property type="component" value="Chromosome"/>
</dbReference>
<dbReference type="InterPro" id="IPR013780">
    <property type="entry name" value="Glyco_hydro_b"/>
</dbReference>
<dbReference type="RefSeq" id="WP_261760564.1">
    <property type="nucleotide sequence ID" value="NZ_CP104562.2"/>
</dbReference>
<organism evidence="7 8">
    <name type="scientific">Roseateles amylovorans</name>
    <dbReference type="NCBI Taxonomy" id="2978473"/>
    <lineage>
        <taxon>Bacteria</taxon>
        <taxon>Pseudomonadati</taxon>
        <taxon>Pseudomonadota</taxon>
        <taxon>Betaproteobacteria</taxon>
        <taxon>Burkholderiales</taxon>
        <taxon>Sphaerotilaceae</taxon>
        <taxon>Roseateles</taxon>
    </lineage>
</organism>
<evidence type="ECO:0000256" key="4">
    <source>
        <dbReference type="RuleBase" id="RU361188"/>
    </source>
</evidence>
<evidence type="ECO:0000256" key="3">
    <source>
        <dbReference type="ARBA" id="ARBA00022801"/>
    </source>
</evidence>
<evidence type="ECO:0000256" key="1">
    <source>
        <dbReference type="ARBA" id="ARBA00005382"/>
    </source>
</evidence>
<dbReference type="PANTHER" id="PTHR11069:SF23">
    <property type="entry name" value="LYSOSOMAL ACID GLUCOSYLCERAMIDASE"/>
    <property type="match status" value="1"/>
</dbReference>